<keyword evidence="1 2" id="KW-0694">RNA-binding</keyword>
<dbReference type="EMBL" id="JAEFCI010007063">
    <property type="protein sequence ID" value="KAG5459305.1"/>
    <property type="molecule type" value="Genomic_DNA"/>
</dbReference>
<dbReference type="PANTHER" id="PTHR10352">
    <property type="entry name" value="EUKARYOTIC TRANSLATION INITIATION FACTOR 3 SUBUNIT G"/>
    <property type="match status" value="1"/>
</dbReference>
<evidence type="ECO:0000313" key="5">
    <source>
        <dbReference type="Proteomes" id="UP000673691"/>
    </source>
</evidence>
<dbReference type="CDD" id="cd12320">
    <property type="entry name" value="RRM6_RBM19_RRM5_MRD1"/>
    <property type="match status" value="1"/>
</dbReference>
<accession>A0A8H8DIA0</accession>
<gene>
    <name evidence="4" type="ORF">BJ554DRAFT_303</name>
</gene>
<comment type="caution">
    <text evidence="4">The sequence shown here is derived from an EMBL/GenBank/DDBJ whole genome shotgun (WGS) entry which is preliminary data.</text>
</comment>
<dbReference type="SUPFAM" id="SSF54928">
    <property type="entry name" value="RNA-binding domain, RBD"/>
    <property type="match status" value="2"/>
</dbReference>
<evidence type="ECO:0000256" key="2">
    <source>
        <dbReference type="PROSITE-ProRule" id="PRU00176"/>
    </source>
</evidence>
<dbReference type="InterPro" id="IPR035979">
    <property type="entry name" value="RBD_domain_sf"/>
</dbReference>
<organism evidence="4 5">
    <name type="scientific">Olpidium bornovanus</name>
    <dbReference type="NCBI Taxonomy" id="278681"/>
    <lineage>
        <taxon>Eukaryota</taxon>
        <taxon>Fungi</taxon>
        <taxon>Fungi incertae sedis</taxon>
        <taxon>Olpidiomycota</taxon>
        <taxon>Olpidiomycotina</taxon>
        <taxon>Olpidiomycetes</taxon>
        <taxon>Olpidiales</taxon>
        <taxon>Olpidiaceae</taxon>
        <taxon>Olpidium</taxon>
    </lineage>
</organism>
<sequence>MGFGFVEFDSAEHAASAVRGLQGAVLDGHKLQIKVSHRGTEDAGTKKGGLKKGEEVATGKLLVRNVPFEATKKDLRELFGAFGHLKSVRLPSKFAGGHRGFAFVEYLTPSEATNARDNVGAAHLYGRHLVIEPAREGEDDVEAIRERTGKRFARDSLAGGLDAAGRKAKRKKILQGDGDDDERDES</sequence>
<evidence type="ECO:0000259" key="3">
    <source>
        <dbReference type="PROSITE" id="PS50102"/>
    </source>
</evidence>
<dbReference type="OrthoDB" id="5592916at2759"/>
<proteinExistence type="predicted"/>
<dbReference type="GO" id="GO:0003723">
    <property type="term" value="F:RNA binding"/>
    <property type="evidence" value="ECO:0007669"/>
    <property type="project" value="UniProtKB-UniRule"/>
</dbReference>
<dbReference type="Pfam" id="PF00076">
    <property type="entry name" value="RRM_1"/>
    <property type="match status" value="2"/>
</dbReference>
<dbReference type="PROSITE" id="PS50102">
    <property type="entry name" value="RRM"/>
    <property type="match status" value="2"/>
</dbReference>
<dbReference type="InterPro" id="IPR012677">
    <property type="entry name" value="Nucleotide-bd_a/b_plait_sf"/>
</dbReference>
<dbReference type="InterPro" id="IPR000504">
    <property type="entry name" value="RRM_dom"/>
</dbReference>
<keyword evidence="5" id="KW-1185">Reference proteome</keyword>
<evidence type="ECO:0000313" key="4">
    <source>
        <dbReference type="EMBL" id="KAG5459305.1"/>
    </source>
</evidence>
<feature type="domain" description="RRM" evidence="3">
    <location>
        <begin position="59"/>
        <end position="136"/>
    </location>
</feature>
<dbReference type="SMART" id="SM00360">
    <property type="entry name" value="RRM"/>
    <property type="match status" value="1"/>
</dbReference>
<dbReference type="AlphaFoldDB" id="A0A8H8DIA0"/>
<dbReference type="Proteomes" id="UP000673691">
    <property type="component" value="Unassembled WGS sequence"/>
</dbReference>
<name>A0A8H8DIA0_9FUNG</name>
<reference evidence="4 5" key="1">
    <citation type="journal article" name="Sci. Rep.">
        <title>Genome-scale phylogenetic analyses confirm Olpidium as the closest living zoosporic fungus to the non-flagellated, terrestrial fungi.</title>
        <authorList>
            <person name="Chang Y."/>
            <person name="Rochon D."/>
            <person name="Sekimoto S."/>
            <person name="Wang Y."/>
            <person name="Chovatia M."/>
            <person name="Sandor L."/>
            <person name="Salamov A."/>
            <person name="Grigoriev I.V."/>
            <person name="Stajich J.E."/>
            <person name="Spatafora J.W."/>
        </authorList>
    </citation>
    <scope>NUCLEOTIDE SEQUENCE [LARGE SCALE GENOMIC DNA]</scope>
    <source>
        <strain evidence="4">S191</strain>
    </source>
</reference>
<dbReference type="Gene3D" id="3.30.70.330">
    <property type="match status" value="2"/>
</dbReference>
<protein>
    <submittedName>
        <fullName evidence="4">RNA binding motif protein</fullName>
    </submittedName>
</protein>
<feature type="domain" description="RRM" evidence="3">
    <location>
        <begin position="1"/>
        <end position="38"/>
    </location>
</feature>
<evidence type="ECO:0000256" key="1">
    <source>
        <dbReference type="ARBA" id="ARBA00022884"/>
    </source>
</evidence>